<dbReference type="Gene3D" id="1.20.920.10">
    <property type="entry name" value="Bromodomain-like"/>
    <property type="match status" value="1"/>
</dbReference>
<evidence type="ECO:0000256" key="17">
    <source>
        <dbReference type="ARBA" id="ARBA00023242"/>
    </source>
</evidence>
<comment type="similarity">
    <text evidence="19">Belongs to the WAL family. BAZ1B subfamily.</text>
</comment>
<gene>
    <name evidence="31" type="ORF">CAPTEDRAFT_216422</name>
</gene>
<evidence type="ECO:0000256" key="12">
    <source>
        <dbReference type="ARBA" id="ARBA00023015"/>
    </source>
</evidence>
<dbReference type="SMART" id="SM00571">
    <property type="entry name" value="DDT"/>
    <property type="match status" value="1"/>
</dbReference>
<keyword evidence="8 23" id="KW-0863">Zinc-finger</keyword>
<keyword evidence="33" id="KW-1185">Reference proteome</keyword>
<feature type="compositionally biased region" description="Basic and acidic residues" evidence="26">
    <location>
        <begin position="1374"/>
        <end position="1383"/>
    </location>
</feature>
<dbReference type="InterPro" id="IPR019786">
    <property type="entry name" value="Zinc_finger_PHD-type_CS"/>
</dbReference>
<feature type="compositionally biased region" description="Gly residues" evidence="26">
    <location>
        <begin position="1555"/>
        <end position="1564"/>
    </location>
</feature>
<dbReference type="HOGENOM" id="CLU_004410_0_0_1"/>
<dbReference type="InterPro" id="IPR011011">
    <property type="entry name" value="Znf_FYVE_PHD"/>
</dbReference>
<evidence type="ECO:0000313" key="33">
    <source>
        <dbReference type="Proteomes" id="UP000014760"/>
    </source>
</evidence>
<dbReference type="EMBL" id="KB310317">
    <property type="protein sequence ID" value="ELT91900.1"/>
    <property type="molecule type" value="Genomic_DNA"/>
</dbReference>
<evidence type="ECO:0000256" key="4">
    <source>
        <dbReference type="ARBA" id="ARBA00022679"/>
    </source>
</evidence>
<dbReference type="STRING" id="283909.R7TLB8"/>
<feature type="domain" description="PHD-type" evidence="28">
    <location>
        <begin position="1264"/>
        <end position="1311"/>
    </location>
</feature>
<keyword evidence="9" id="KW-0418">Kinase</keyword>
<dbReference type="SUPFAM" id="SSF57903">
    <property type="entry name" value="FYVE/PHD zinc finger"/>
    <property type="match status" value="2"/>
</dbReference>
<dbReference type="InterPro" id="IPR017956">
    <property type="entry name" value="AT_hook_DNA-bd_motif"/>
</dbReference>
<evidence type="ECO:0000313" key="31">
    <source>
        <dbReference type="EMBL" id="ELT91900.1"/>
    </source>
</evidence>
<evidence type="ECO:0000259" key="27">
    <source>
        <dbReference type="PROSITE" id="PS50014"/>
    </source>
</evidence>
<feature type="region of interest" description="Disordered" evidence="26">
    <location>
        <begin position="174"/>
        <end position="195"/>
    </location>
</feature>
<dbReference type="SMART" id="SM00384">
    <property type="entry name" value="AT_hook"/>
    <property type="match status" value="3"/>
</dbReference>
<dbReference type="PROSITE" id="PS50016">
    <property type="entry name" value="ZF_PHD_2"/>
    <property type="match status" value="2"/>
</dbReference>
<proteinExistence type="inferred from homology"/>
<keyword evidence="16" id="KW-0804">Transcription</keyword>
<dbReference type="InterPro" id="IPR047256">
    <property type="entry name" value="BAZ1B_PHD"/>
</dbReference>
<evidence type="ECO:0000256" key="11">
    <source>
        <dbReference type="ARBA" id="ARBA00022840"/>
    </source>
</evidence>
<evidence type="ECO:0000256" key="18">
    <source>
        <dbReference type="ARBA" id="ARBA00051245"/>
    </source>
</evidence>
<dbReference type="PANTHER" id="PTHR46802">
    <property type="entry name" value="TYROSINE-PROTEIN KINASE BAZ1B"/>
    <property type="match status" value="1"/>
</dbReference>
<dbReference type="EMBL" id="AMQN01000339">
    <property type="status" value="NOT_ANNOTATED_CDS"/>
    <property type="molecule type" value="Genomic_DNA"/>
</dbReference>
<feature type="domain" description="Bromo" evidence="27">
    <location>
        <begin position="1442"/>
        <end position="1512"/>
    </location>
</feature>
<keyword evidence="11" id="KW-0067">ATP-binding</keyword>
<dbReference type="PROSITE" id="PS51136">
    <property type="entry name" value="WAC"/>
    <property type="match status" value="1"/>
</dbReference>
<dbReference type="PANTHER" id="PTHR46802:SF1">
    <property type="entry name" value="TYROSINE-PROTEIN KINASE BAZ1B"/>
    <property type="match status" value="1"/>
</dbReference>
<comment type="cofactor">
    <cofactor evidence="1">
        <name>Mn(2+)</name>
        <dbReference type="ChEBI" id="CHEBI:29035"/>
    </cofactor>
</comment>
<reference evidence="33" key="1">
    <citation type="submission" date="2012-12" db="EMBL/GenBank/DDBJ databases">
        <authorList>
            <person name="Hellsten U."/>
            <person name="Grimwood J."/>
            <person name="Chapman J.A."/>
            <person name="Shapiro H."/>
            <person name="Aerts A."/>
            <person name="Otillar R.P."/>
            <person name="Terry A.Y."/>
            <person name="Boore J.L."/>
            <person name="Simakov O."/>
            <person name="Marletaz F."/>
            <person name="Cho S.-J."/>
            <person name="Edsinger-Gonzales E."/>
            <person name="Havlak P."/>
            <person name="Kuo D.-H."/>
            <person name="Larsson T."/>
            <person name="Lv J."/>
            <person name="Arendt D."/>
            <person name="Savage R."/>
            <person name="Osoegawa K."/>
            <person name="de Jong P."/>
            <person name="Lindberg D.R."/>
            <person name="Seaver E.C."/>
            <person name="Weisblat D.A."/>
            <person name="Putnam N.H."/>
            <person name="Grigoriev I.V."/>
            <person name="Rokhsar D.S."/>
        </authorList>
    </citation>
    <scope>NUCLEOTIDE SEQUENCE</scope>
    <source>
        <strain evidence="33">I ESC-2004</strain>
    </source>
</reference>
<evidence type="ECO:0000256" key="15">
    <source>
        <dbReference type="ARBA" id="ARBA00023137"/>
    </source>
</evidence>
<evidence type="ECO:0000256" key="24">
    <source>
        <dbReference type="PROSITE-ProRule" id="PRU00475"/>
    </source>
</evidence>
<feature type="region of interest" description="Disordered" evidence="26">
    <location>
        <begin position="294"/>
        <end position="386"/>
    </location>
</feature>
<dbReference type="SMART" id="SM00249">
    <property type="entry name" value="PHD"/>
    <property type="match status" value="2"/>
</dbReference>
<keyword evidence="10" id="KW-0862">Zinc</keyword>
<evidence type="ECO:0000256" key="22">
    <source>
        <dbReference type="PROSITE-ProRule" id="PRU00035"/>
    </source>
</evidence>
<dbReference type="Pfam" id="PF00628">
    <property type="entry name" value="PHD"/>
    <property type="match status" value="1"/>
</dbReference>
<dbReference type="EC" id="2.7.10.2" evidence="3"/>
<evidence type="ECO:0000259" key="28">
    <source>
        <dbReference type="PROSITE" id="PS50016"/>
    </source>
</evidence>
<evidence type="ECO:0000256" key="14">
    <source>
        <dbReference type="ARBA" id="ARBA00023117"/>
    </source>
</evidence>
<dbReference type="GO" id="GO:0005524">
    <property type="term" value="F:ATP binding"/>
    <property type="evidence" value="ECO:0007669"/>
    <property type="project" value="UniProtKB-KW"/>
</dbReference>
<dbReference type="Gene3D" id="3.30.40.10">
    <property type="entry name" value="Zinc/RING finger domain, C3HC4 (zinc finger)"/>
    <property type="match status" value="2"/>
</dbReference>
<keyword evidence="15" id="KW-0829">Tyrosine-protein kinase</keyword>
<dbReference type="PROSITE" id="PS50827">
    <property type="entry name" value="DDT"/>
    <property type="match status" value="1"/>
</dbReference>
<evidence type="ECO:0000256" key="1">
    <source>
        <dbReference type="ARBA" id="ARBA00001936"/>
    </source>
</evidence>
<dbReference type="OMA" id="KVCRRKV"/>
<feature type="domain" description="PHD-type" evidence="28">
    <location>
        <begin position="1176"/>
        <end position="1226"/>
    </location>
</feature>
<evidence type="ECO:0000259" key="29">
    <source>
        <dbReference type="PROSITE" id="PS50827"/>
    </source>
</evidence>
<dbReference type="GO" id="GO:0006974">
    <property type="term" value="P:DNA damage response"/>
    <property type="evidence" value="ECO:0007669"/>
    <property type="project" value="UniProtKB-KW"/>
</dbReference>
<evidence type="ECO:0000256" key="23">
    <source>
        <dbReference type="PROSITE-ProRule" id="PRU00146"/>
    </source>
</evidence>
<reference evidence="32" key="3">
    <citation type="submission" date="2015-06" db="UniProtKB">
        <authorList>
            <consortium name="EnsemblMetazoa"/>
        </authorList>
    </citation>
    <scope>IDENTIFICATION</scope>
</reference>
<evidence type="ECO:0000256" key="2">
    <source>
        <dbReference type="ARBA" id="ARBA00004123"/>
    </source>
</evidence>
<feature type="compositionally biased region" description="Basic and acidic residues" evidence="26">
    <location>
        <begin position="427"/>
        <end position="438"/>
    </location>
</feature>
<dbReference type="GO" id="GO:0003677">
    <property type="term" value="F:DNA binding"/>
    <property type="evidence" value="ECO:0007669"/>
    <property type="project" value="InterPro"/>
</dbReference>
<evidence type="ECO:0000256" key="10">
    <source>
        <dbReference type="ARBA" id="ARBA00022833"/>
    </source>
</evidence>
<evidence type="ECO:0000256" key="7">
    <source>
        <dbReference type="ARBA" id="ARBA00022763"/>
    </source>
</evidence>
<evidence type="ECO:0000256" key="8">
    <source>
        <dbReference type="ARBA" id="ARBA00022771"/>
    </source>
</evidence>
<dbReference type="InterPro" id="IPR028941">
    <property type="entry name" value="WHIM2_dom"/>
</dbReference>
<feature type="coiled-coil region" evidence="25">
    <location>
        <begin position="834"/>
        <end position="875"/>
    </location>
</feature>
<keyword evidence="14 22" id="KW-0103">Bromodomain</keyword>
<dbReference type="InterPro" id="IPR018501">
    <property type="entry name" value="DDT_dom"/>
</dbReference>
<comment type="catalytic activity">
    <reaction evidence="18">
        <text>L-tyrosyl-[protein] + ATP = O-phospho-L-tyrosyl-[protein] + ADP + H(+)</text>
        <dbReference type="Rhea" id="RHEA:10596"/>
        <dbReference type="Rhea" id="RHEA-COMP:10136"/>
        <dbReference type="Rhea" id="RHEA-COMP:20101"/>
        <dbReference type="ChEBI" id="CHEBI:15378"/>
        <dbReference type="ChEBI" id="CHEBI:30616"/>
        <dbReference type="ChEBI" id="CHEBI:46858"/>
        <dbReference type="ChEBI" id="CHEBI:61978"/>
        <dbReference type="ChEBI" id="CHEBI:456216"/>
        <dbReference type="EC" id="2.7.10.2"/>
    </reaction>
</comment>
<dbReference type="PRINTS" id="PR00503">
    <property type="entry name" value="BROMODOMAIN"/>
</dbReference>
<dbReference type="InterPro" id="IPR013136">
    <property type="entry name" value="WSTF_Acf1_Cbp146"/>
</dbReference>
<dbReference type="Pfam" id="PF00439">
    <property type="entry name" value="Bromodomain"/>
    <property type="match status" value="1"/>
</dbReference>
<keyword evidence="4" id="KW-0808">Transferase</keyword>
<evidence type="ECO:0000256" key="26">
    <source>
        <dbReference type="SAM" id="MobiDB-lite"/>
    </source>
</evidence>
<dbReference type="GO" id="GO:0008270">
    <property type="term" value="F:zinc ion binding"/>
    <property type="evidence" value="ECO:0007669"/>
    <property type="project" value="UniProtKB-KW"/>
</dbReference>
<feature type="compositionally biased region" description="Basic residues" evidence="26">
    <location>
        <begin position="1345"/>
        <end position="1354"/>
    </location>
</feature>
<keyword evidence="7" id="KW-0227">DNA damage</keyword>
<keyword evidence="5" id="KW-0479">Metal-binding</keyword>
<evidence type="ECO:0000313" key="32">
    <source>
        <dbReference type="EnsemblMetazoa" id="CapteP216422"/>
    </source>
</evidence>
<dbReference type="GO" id="GO:0090535">
    <property type="term" value="C:WICH complex"/>
    <property type="evidence" value="ECO:0007669"/>
    <property type="project" value="InterPro"/>
</dbReference>
<feature type="compositionally biased region" description="Low complexity" evidence="26">
    <location>
        <begin position="178"/>
        <end position="190"/>
    </location>
</feature>
<evidence type="ECO:0000256" key="6">
    <source>
        <dbReference type="ARBA" id="ARBA00022741"/>
    </source>
</evidence>
<dbReference type="InterPro" id="IPR047174">
    <property type="entry name" value="BAZ1B"/>
</dbReference>
<dbReference type="GO" id="GO:0042393">
    <property type="term" value="F:histone binding"/>
    <property type="evidence" value="ECO:0007669"/>
    <property type="project" value="TreeGrafter"/>
</dbReference>
<feature type="coiled-coil region" evidence="25">
    <location>
        <begin position="1100"/>
        <end position="1137"/>
    </location>
</feature>
<dbReference type="PROSITE" id="PS50014">
    <property type="entry name" value="BROMODOMAIN_2"/>
    <property type="match status" value="1"/>
</dbReference>
<evidence type="ECO:0000256" key="25">
    <source>
        <dbReference type="SAM" id="Coils"/>
    </source>
</evidence>
<feature type="region of interest" description="Disordered" evidence="26">
    <location>
        <begin position="767"/>
        <end position="807"/>
    </location>
</feature>
<feature type="domain" description="WAC" evidence="30">
    <location>
        <begin position="54"/>
        <end position="161"/>
    </location>
</feature>
<dbReference type="PROSITE" id="PS01359">
    <property type="entry name" value="ZF_PHD_1"/>
    <property type="match status" value="2"/>
</dbReference>
<evidence type="ECO:0000256" key="20">
    <source>
        <dbReference type="ARBA" id="ARBA00069894"/>
    </source>
</evidence>
<dbReference type="InterPro" id="IPR013083">
    <property type="entry name" value="Znf_RING/FYVE/PHD"/>
</dbReference>
<reference evidence="31 33" key="2">
    <citation type="journal article" date="2013" name="Nature">
        <title>Insights into bilaterian evolution from three spiralian genomes.</title>
        <authorList>
            <person name="Simakov O."/>
            <person name="Marletaz F."/>
            <person name="Cho S.J."/>
            <person name="Edsinger-Gonzales E."/>
            <person name="Havlak P."/>
            <person name="Hellsten U."/>
            <person name="Kuo D.H."/>
            <person name="Larsson T."/>
            <person name="Lv J."/>
            <person name="Arendt D."/>
            <person name="Savage R."/>
            <person name="Osoegawa K."/>
            <person name="de Jong P."/>
            <person name="Grimwood J."/>
            <person name="Chapman J.A."/>
            <person name="Shapiro H."/>
            <person name="Aerts A."/>
            <person name="Otillar R.P."/>
            <person name="Terry A.Y."/>
            <person name="Boore J.L."/>
            <person name="Grigoriev I.V."/>
            <person name="Lindberg D.R."/>
            <person name="Seaver E.C."/>
            <person name="Weisblat D.A."/>
            <person name="Putnam N.H."/>
            <person name="Rokhsar D.S."/>
        </authorList>
    </citation>
    <scope>NUCLEOTIDE SEQUENCE</scope>
    <source>
        <strain evidence="31 33">I ESC-2004</strain>
    </source>
</reference>
<feature type="region of interest" description="Disordered" evidence="26">
    <location>
        <begin position="1545"/>
        <end position="1564"/>
    </location>
</feature>
<keyword evidence="12" id="KW-0805">Transcription regulation</keyword>
<dbReference type="PROSITE" id="PS00633">
    <property type="entry name" value="BROMODOMAIN_1"/>
    <property type="match status" value="1"/>
</dbReference>
<organism evidence="31">
    <name type="scientific">Capitella teleta</name>
    <name type="common">Polychaete worm</name>
    <dbReference type="NCBI Taxonomy" id="283909"/>
    <lineage>
        <taxon>Eukaryota</taxon>
        <taxon>Metazoa</taxon>
        <taxon>Spiralia</taxon>
        <taxon>Lophotrochozoa</taxon>
        <taxon>Annelida</taxon>
        <taxon>Polychaeta</taxon>
        <taxon>Sedentaria</taxon>
        <taxon>Scolecida</taxon>
        <taxon>Capitellidae</taxon>
        <taxon>Capitella</taxon>
    </lineage>
</organism>
<protein>
    <recommendedName>
        <fullName evidence="20">Tyrosine-protein kinase BAZ1B</fullName>
        <ecNumber evidence="3">2.7.10.2</ecNumber>
    </recommendedName>
    <alternativeName>
        <fullName evidence="21">Bromodomain adjacent to zinc finger domain protein 1B</fullName>
    </alternativeName>
</protein>
<dbReference type="Pfam" id="PF15613">
    <property type="entry name" value="WSD"/>
    <property type="match status" value="1"/>
</dbReference>
<dbReference type="InterPro" id="IPR036427">
    <property type="entry name" value="Bromodomain-like_sf"/>
</dbReference>
<feature type="compositionally biased region" description="Basic residues" evidence="26">
    <location>
        <begin position="416"/>
        <end position="426"/>
    </location>
</feature>
<dbReference type="OrthoDB" id="784962at2759"/>
<accession>R7TLB8</accession>
<evidence type="ECO:0000256" key="19">
    <source>
        <dbReference type="ARBA" id="ARBA00061696"/>
    </source>
</evidence>
<dbReference type="InterPro" id="IPR019787">
    <property type="entry name" value="Znf_PHD-finger"/>
</dbReference>
<dbReference type="CDD" id="cd15628">
    <property type="entry name" value="PHD_BAZ1B"/>
    <property type="match status" value="1"/>
</dbReference>
<feature type="region of interest" description="Disordered" evidence="26">
    <location>
        <begin position="1330"/>
        <end position="1424"/>
    </location>
</feature>
<evidence type="ECO:0000256" key="3">
    <source>
        <dbReference type="ARBA" id="ARBA00011903"/>
    </source>
</evidence>
<dbReference type="InterPro" id="IPR001487">
    <property type="entry name" value="Bromodomain"/>
</dbReference>
<dbReference type="SUPFAM" id="SSF47370">
    <property type="entry name" value="Bromodomain"/>
    <property type="match status" value="1"/>
</dbReference>
<feature type="compositionally biased region" description="Basic and acidic residues" evidence="26">
    <location>
        <begin position="317"/>
        <end position="337"/>
    </location>
</feature>
<evidence type="ECO:0000256" key="21">
    <source>
        <dbReference type="ARBA" id="ARBA00076449"/>
    </source>
</evidence>
<dbReference type="InterPro" id="IPR001965">
    <property type="entry name" value="Znf_PHD"/>
</dbReference>
<evidence type="ECO:0000256" key="5">
    <source>
        <dbReference type="ARBA" id="ARBA00022723"/>
    </source>
</evidence>
<name>R7TLB8_CAPTE</name>
<dbReference type="Proteomes" id="UP000014760">
    <property type="component" value="Unassembled WGS sequence"/>
</dbReference>
<sequence>MPLLKGRSVAKLKPLGPLKPNEAVFTIPHTGEEFKSKEYPLLIASIQNGGPLTLTFPSANKHFSRFSHLREFDKRVALYEDRVWTCQCTGQIKLTHKEASESERKVHEFLEENFPKTYEKAVLEIVHHSTDILDNLTDAAWKKIHQELFEGEEVELTVKGENIRGVITKVERSTEAGNGSNCSSPSSNKENNQEEAKLLSLNKVNHPKLLPFKYGFRICSEDKVINGVPAEDLTRVRKPPTVDLVKMFIRAKAVRGGNANSRWVVEESLAKEHLLQNKFADFFVSPTKMAEMGRKAVDGKRKLTQSKLTDAPLAKKSKTEPEPKKKPGRPRKNDSPKKKVVLGEDGSPIKRGRGRPRKDGSPVKTSPRKMSPRKTPIVIKDSSDSEDDLSLSKLKEIVLSDESEDNVVLAKLAKKKISPKKRKRSEKLKQMTLDDMRSKKSPRKATPKKGTPLKRSASKSPSKSAYRLPPIAMKVKKILNTQGVCPVYHQALHKCAKVLSKAQILKLPDYLQAPVMRSFEKLEEKKMLEKMTPQEREEYKQKKKEENLRKAQIAARKKWKESNMKFEDTELDLQPLPAPKIVPTPDGVPNELFGDVAMVMQFISTFRGLLMPDSKETIVKTNELVNSLVGGQRNFQTIARNLMVLLQTLLQDELAEDYSDLNVPLSSLQVTNFTAAELTRLCLRKKDLEDGQTALDEEEEEELHDDMPEELMEKLESGELYDLDADDKLNVILGLCHRVMCTYSVQDYLEGKQQLASELWRRRIASQKQAKKERKADELKTGKKGRGRPFKREEEEQEQEEDKSKELTIKSFYGNQVTEDLDAEADLATVVKRRRILSAKAAEEKSKKEQEKKQKLELEINEQKKQIEHEAVEREFCEGTALAKLVLRHAPIGTDRHHSRYWVFDQSVTPGLYVEKGWAPKEMTYCTKTGSSCSSESDSDSEIEETKNGKRKKWGHVRDLYEEKTFPHVGQNLWFHFDSISEVDDLIQNLHPLGIREAALKKELKKHRDDIVSGLTKTAAATEVKTEEKGDVPVSLTGLEAAFREELLDVELRIRNGGLGGVTEYKLWETKVKTAESITDLGDCLIECQSHVLEKFMQGILVEKEKKAKSKVEVEKAEKEEEEDEEVIEIKEEAEEVFVGRVRWVEAVKSCTTWSRLHLLMSVMESCMKWEKSAENAKCKICRKKGEEEKVLLCDDCNQPFHLYCLRPALYEVPKGEWFCAACAPRTRRVKTNVNYRELAGEENDKRIVDSNSEEEREVDIVHEQECTMCGGDEGLVNCSTCVCAFHLECHDPPLRHIPRSIWRCSQCKSGVRFKKSRRVAATKHKWYNHESEDDDSDFGGPTKSSRRRKKRRSLTPDSDDYMPAVRSSSRRKYSPEVAERTSGRSTRRSLEVVSEVEDDDEDEVMEITPPKPTKRVPPKATEENTRAKELKNVQVVLSRLRRNKNGWPFNEPVNPIEVPDYLTIVKKPMDLQTIDDKYVSDVYKTAQEFIDDVTLMFNNCDLYNKSDSIVGKCLPPLERTFKDCIVRYFPHCKYSRDLGLNVVTEEDEEEEEGGGGSGSAGGC</sequence>
<keyword evidence="17 24" id="KW-0539">Nucleus</keyword>
<evidence type="ECO:0000256" key="16">
    <source>
        <dbReference type="ARBA" id="ARBA00023163"/>
    </source>
</evidence>
<keyword evidence="6" id="KW-0547">Nucleotide-binding</keyword>
<dbReference type="EnsemblMetazoa" id="CapteT216422">
    <property type="protein sequence ID" value="CapteP216422"/>
    <property type="gene ID" value="CapteG216422"/>
</dbReference>
<feature type="domain" description="DDT" evidence="29">
    <location>
        <begin position="590"/>
        <end position="655"/>
    </location>
</feature>
<dbReference type="InterPro" id="IPR018359">
    <property type="entry name" value="Bromodomain_CS"/>
</dbReference>
<feature type="region of interest" description="Disordered" evidence="26">
    <location>
        <begin position="416"/>
        <end position="465"/>
    </location>
</feature>
<evidence type="ECO:0000256" key="13">
    <source>
        <dbReference type="ARBA" id="ARBA00023054"/>
    </source>
</evidence>
<evidence type="ECO:0000259" key="30">
    <source>
        <dbReference type="PROSITE" id="PS51136"/>
    </source>
</evidence>
<feature type="compositionally biased region" description="Acidic residues" evidence="26">
    <location>
        <begin position="1545"/>
        <end position="1554"/>
    </location>
</feature>
<comment type="subcellular location">
    <subcellularLocation>
        <location evidence="2 24">Nucleus</location>
    </subcellularLocation>
</comment>
<dbReference type="GO" id="GO:0140801">
    <property type="term" value="F:histone H2AXY142 kinase activity"/>
    <property type="evidence" value="ECO:0007669"/>
    <property type="project" value="InterPro"/>
</dbReference>
<feature type="compositionally biased region" description="Acidic residues" evidence="26">
    <location>
        <begin position="1395"/>
        <end position="1406"/>
    </location>
</feature>
<keyword evidence="13 25" id="KW-0175">Coiled coil</keyword>
<dbReference type="Pfam" id="PF10537">
    <property type="entry name" value="WAC_Acf1_DNA_bd"/>
    <property type="match status" value="1"/>
</dbReference>
<dbReference type="SMART" id="SM00297">
    <property type="entry name" value="BROMO"/>
    <property type="match status" value="1"/>
</dbReference>
<dbReference type="GO" id="GO:0004715">
    <property type="term" value="F:non-membrane spanning protein tyrosine kinase activity"/>
    <property type="evidence" value="ECO:0007669"/>
    <property type="project" value="UniProtKB-EC"/>
</dbReference>
<dbReference type="FunFam" id="3.30.40.10:FF:000131">
    <property type="entry name" value="tyrosine-protein kinase BAZ1B isoform X1"/>
    <property type="match status" value="1"/>
</dbReference>
<evidence type="ECO:0000256" key="9">
    <source>
        <dbReference type="ARBA" id="ARBA00022777"/>
    </source>
</evidence>